<gene>
    <name evidence="3" type="ORF">HA336_07230</name>
</gene>
<comment type="caution">
    <text evidence="3">The sequence shown here is derived from an EMBL/GenBank/DDBJ whole genome shotgun (WGS) entry which is preliminary data.</text>
</comment>
<dbReference type="AlphaFoldDB" id="A0A832TAF7"/>
<evidence type="ECO:0000256" key="2">
    <source>
        <dbReference type="SAM" id="Phobius"/>
    </source>
</evidence>
<feature type="coiled-coil region" evidence="1">
    <location>
        <begin position="514"/>
        <end position="590"/>
    </location>
</feature>
<evidence type="ECO:0000256" key="1">
    <source>
        <dbReference type="SAM" id="Coils"/>
    </source>
</evidence>
<keyword evidence="1" id="KW-0175">Coiled coil</keyword>
<proteinExistence type="predicted"/>
<dbReference type="GeneID" id="1478127"/>
<reference evidence="3" key="1">
    <citation type="journal article" date="2020" name="bioRxiv">
        <title>A rank-normalized archaeal taxonomy based on genome phylogeny resolves widespread incomplete and uneven classifications.</title>
        <authorList>
            <person name="Rinke C."/>
            <person name="Chuvochina M."/>
            <person name="Mussig A.J."/>
            <person name="Chaumeil P.-A."/>
            <person name="Waite D.W."/>
            <person name="Whitman W.B."/>
            <person name="Parks D.H."/>
            <person name="Hugenholtz P."/>
        </authorList>
    </citation>
    <scope>NUCLEOTIDE SEQUENCE</scope>
    <source>
        <strain evidence="3">UBA8853</strain>
    </source>
</reference>
<keyword evidence="2" id="KW-0812">Transmembrane</keyword>
<dbReference type="Gene3D" id="1.10.287.1490">
    <property type="match status" value="1"/>
</dbReference>
<accession>A0A832TAF7</accession>
<evidence type="ECO:0000313" key="4">
    <source>
        <dbReference type="Proteomes" id="UP000619545"/>
    </source>
</evidence>
<keyword evidence="2" id="KW-0472">Membrane</keyword>
<dbReference type="RefSeq" id="WP_011019900.1">
    <property type="nucleotide sequence ID" value="NZ_DUJS01000005.1"/>
</dbReference>
<sequence length="615" mass="66941">MTRTAYVLLALLAALVGQASAASVGSQLTLDTAMQWDQQQNKYVDSDVAARDGYYYQVKGPAVAVDSTGTVLVAWEEWSENGNVVGKIGLRTPSGNAVYVTPEQDCVYFAPALTSYDQGKFLLAVTEVPQSNLVAQDYGKLLVYKVDVSNGQITVGSSPVQVADNAAYPHVVYLGSDNDNRYVAIVYERWNGETGDVELQVLKIDTNGNIIPVLSQPLVIAEGVCKDYVKGDVHYFGHARPVASLYQEGDSKYLIVVLTNYSQATPNVSEWGFYGEWKGCKVEAYVVDLPDFSTIGGLSSENVHKVQGSLSASEDTNECPWVCDNVVVYRVGSLWGGMSGDTTIPDINAALIVKSRDSWTFSSDTTIYRRIYTQTGPAVARVYTNNDDKTPYYLAVFADNSGGFGKERLTGVLFRVKDGKIQVIAQYDLTGFGSGYYYYCPTVATVKSKYGDAELVVACYKGDSGSGGHNIGDAVMLTVSIGDPVDEFMSSAAELLNSLTGTVDVVNNAIFNSYSGLKKKVSDLEKKSNELTQTTQELQNKVSTLEQGQEELKQEVSKISQEVSGLKGSIDECKNTVENLEERVKKLERRKIAVSPMAVLAAALTLAAYRRYGRQ</sequence>
<name>A0A832TAF7_9EURY</name>
<keyword evidence="2" id="KW-1133">Transmembrane helix</keyword>
<organism evidence="3 4">
    <name type="scientific">Methanopyrus kandleri</name>
    <dbReference type="NCBI Taxonomy" id="2320"/>
    <lineage>
        <taxon>Archaea</taxon>
        <taxon>Methanobacteriati</taxon>
        <taxon>Methanobacteriota</taxon>
        <taxon>Methanomada group</taxon>
        <taxon>Methanopyri</taxon>
        <taxon>Methanopyrales</taxon>
        <taxon>Methanopyraceae</taxon>
        <taxon>Methanopyrus</taxon>
    </lineage>
</organism>
<dbReference type="EMBL" id="DUJS01000005">
    <property type="protein sequence ID" value="HII71005.1"/>
    <property type="molecule type" value="Genomic_DNA"/>
</dbReference>
<feature type="transmembrane region" description="Helical" evidence="2">
    <location>
        <begin position="592"/>
        <end position="609"/>
    </location>
</feature>
<evidence type="ECO:0000313" key="3">
    <source>
        <dbReference type="EMBL" id="HII71005.1"/>
    </source>
</evidence>
<dbReference type="SUPFAM" id="SSF57997">
    <property type="entry name" value="Tropomyosin"/>
    <property type="match status" value="1"/>
</dbReference>
<dbReference type="Proteomes" id="UP000619545">
    <property type="component" value="Unassembled WGS sequence"/>
</dbReference>
<protein>
    <submittedName>
        <fullName evidence="3">Uncharacterized protein</fullName>
    </submittedName>
</protein>